<sequence length="212" mass="22495">MQHLQAVLLGVPMTLLITVAAVSIGAVLGVPLVVGLRAKNFVVRIVSRGLVDLIRGIPAIVWLFIIYFGVSIGAFRFNSTMAAIVGLGLISAAYFAEIYRGGISAVDMGQWEAGNALGVNRWTTFGHIIGPQAFRVSVPSMTSYAISLLKDSSIASTIGVTEIVFFTTQDARSNAGGLTVYLLAAAIYLALSVPLALLARRLDASLRKKVSR</sequence>
<dbReference type="GO" id="GO:0043190">
    <property type="term" value="C:ATP-binding cassette (ABC) transporter complex"/>
    <property type="evidence" value="ECO:0007669"/>
    <property type="project" value="InterPro"/>
</dbReference>
<dbReference type="OrthoDB" id="92598at2"/>
<reference evidence="9 10" key="1">
    <citation type="submission" date="2019-03" db="EMBL/GenBank/DDBJ databases">
        <title>Genomics of glacier-inhabiting Cryobacterium strains.</title>
        <authorList>
            <person name="Liu Q."/>
            <person name="Xin Y.-H."/>
        </authorList>
    </citation>
    <scope>NUCLEOTIDE SEQUENCE [LARGE SCALE GENOMIC DNA]</scope>
    <source>
        <strain evidence="9 10">CGMCC 1.4292</strain>
    </source>
</reference>
<dbReference type="GO" id="GO:0006865">
    <property type="term" value="P:amino acid transport"/>
    <property type="evidence" value="ECO:0007669"/>
    <property type="project" value="UniProtKB-KW"/>
</dbReference>
<dbReference type="Gene3D" id="1.10.3720.10">
    <property type="entry name" value="MetI-like"/>
    <property type="match status" value="1"/>
</dbReference>
<name>A0A4Y8KIT6_9MICO</name>
<dbReference type="PANTHER" id="PTHR30614">
    <property type="entry name" value="MEMBRANE COMPONENT OF AMINO ACID ABC TRANSPORTER"/>
    <property type="match status" value="1"/>
</dbReference>
<evidence type="ECO:0000256" key="4">
    <source>
        <dbReference type="ARBA" id="ARBA00022692"/>
    </source>
</evidence>
<evidence type="ECO:0000256" key="3">
    <source>
        <dbReference type="ARBA" id="ARBA00022475"/>
    </source>
</evidence>
<keyword evidence="6 8" id="KW-1133">Transmembrane helix</keyword>
<gene>
    <name evidence="9" type="ORF">E3T53_14800</name>
</gene>
<comment type="caution">
    <text evidence="9">The sequence shown here is derived from an EMBL/GenBank/DDBJ whole genome shotgun (WGS) entry which is preliminary data.</text>
</comment>
<feature type="transmembrane region" description="Helical" evidence="8">
    <location>
        <begin position="57"/>
        <end position="75"/>
    </location>
</feature>
<dbReference type="AlphaFoldDB" id="A0A4Y8KIT6"/>
<dbReference type="PANTHER" id="PTHR30614:SF0">
    <property type="entry name" value="L-CYSTINE TRANSPORT SYSTEM PERMEASE PROTEIN TCYL"/>
    <property type="match status" value="1"/>
</dbReference>
<protein>
    <submittedName>
        <fullName evidence="9">Amino acid ABC transporter permease</fullName>
    </submittedName>
</protein>
<dbReference type="Proteomes" id="UP000298218">
    <property type="component" value="Unassembled WGS sequence"/>
</dbReference>
<dbReference type="EMBL" id="SOHQ01000042">
    <property type="protein sequence ID" value="TFD75747.1"/>
    <property type="molecule type" value="Genomic_DNA"/>
</dbReference>
<dbReference type="InterPro" id="IPR000515">
    <property type="entry name" value="MetI-like"/>
</dbReference>
<dbReference type="InterPro" id="IPR010065">
    <property type="entry name" value="AA_ABC_transptr_permease_3TM"/>
</dbReference>
<keyword evidence="4 8" id="KW-0812">Transmembrane</keyword>
<keyword evidence="3" id="KW-1003">Cell membrane</keyword>
<comment type="subcellular location">
    <subcellularLocation>
        <location evidence="1 8">Cell membrane</location>
        <topology evidence="1 8">Multi-pass membrane protein</topology>
    </subcellularLocation>
</comment>
<keyword evidence="2 8" id="KW-0813">Transport</keyword>
<dbReference type="CDD" id="cd06261">
    <property type="entry name" value="TM_PBP2"/>
    <property type="match status" value="1"/>
</dbReference>
<comment type="similarity">
    <text evidence="8">Belongs to the binding-protein-dependent transport system permease family.</text>
</comment>
<dbReference type="GO" id="GO:0022857">
    <property type="term" value="F:transmembrane transporter activity"/>
    <property type="evidence" value="ECO:0007669"/>
    <property type="project" value="InterPro"/>
</dbReference>
<dbReference type="NCBIfam" id="TIGR01726">
    <property type="entry name" value="HEQRo_perm_3TM"/>
    <property type="match status" value="1"/>
</dbReference>
<evidence type="ECO:0000256" key="2">
    <source>
        <dbReference type="ARBA" id="ARBA00022448"/>
    </source>
</evidence>
<evidence type="ECO:0000256" key="6">
    <source>
        <dbReference type="ARBA" id="ARBA00022989"/>
    </source>
</evidence>
<evidence type="ECO:0000256" key="5">
    <source>
        <dbReference type="ARBA" id="ARBA00022970"/>
    </source>
</evidence>
<keyword evidence="7 8" id="KW-0472">Membrane</keyword>
<evidence type="ECO:0000256" key="1">
    <source>
        <dbReference type="ARBA" id="ARBA00004651"/>
    </source>
</evidence>
<evidence type="ECO:0000313" key="9">
    <source>
        <dbReference type="EMBL" id="TFD75747.1"/>
    </source>
</evidence>
<organism evidence="9 10">
    <name type="scientific">Cryobacterium psychrophilum</name>
    <dbReference type="NCBI Taxonomy" id="41988"/>
    <lineage>
        <taxon>Bacteria</taxon>
        <taxon>Bacillati</taxon>
        <taxon>Actinomycetota</taxon>
        <taxon>Actinomycetes</taxon>
        <taxon>Micrococcales</taxon>
        <taxon>Microbacteriaceae</taxon>
        <taxon>Cryobacterium</taxon>
    </lineage>
</organism>
<feature type="transmembrane region" description="Helical" evidence="8">
    <location>
        <begin position="6"/>
        <end position="36"/>
    </location>
</feature>
<dbReference type="RefSeq" id="WP_134173665.1">
    <property type="nucleotide sequence ID" value="NZ_SODI01000001.1"/>
</dbReference>
<accession>A0A4Y8KIT6</accession>
<feature type="transmembrane region" description="Helical" evidence="8">
    <location>
        <begin position="178"/>
        <end position="199"/>
    </location>
</feature>
<evidence type="ECO:0000313" key="10">
    <source>
        <dbReference type="Proteomes" id="UP000298218"/>
    </source>
</evidence>
<dbReference type="InterPro" id="IPR035906">
    <property type="entry name" value="MetI-like_sf"/>
</dbReference>
<proteinExistence type="inferred from homology"/>
<evidence type="ECO:0000256" key="7">
    <source>
        <dbReference type="ARBA" id="ARBA00023136"/>
    </source>
</evidence>
<dbReference type="SUPFAM" id="SSF161098">
    <property type="entry name" value="MetI-like"/>
    <property type="match status" value="1"/>
</dbReference>
<keyword evidence="5" id="KW-0029">Amino-acid transport</keyword>
<keyword evidence="10" id="KW-1185">Reference proteome</keyword>
<feature type="transmembrane region" description="Helical" evidence="8">
    <location>
        <begin position="81"/>
        <end position="99"/>
    </location>
</feature>
<dbReference type="PROSITE" id="PS50928">
    <property type="entry name" value="ABC_TM1"/>
    <property type="match status" value="1"/>
</dbReference>
<dbReference type="InterPro" id="IPR043429">
    <property type="entry name" value="ArtM/GltK/GlnP/TcyL/YhdX-like"/>
</dbReference>
<evidence type="ECO:0000256" key="8">
    <source>
        <dbReference type="RuleBase" id="RU363032"/>
    </source>
</evidence>
<dbReference type="Pfam" id="PF00528">
    <property type="entry name" value="BPD_transp_1"/>
    <property type="match status" value="1"/>
</dbReference>